<keyword evidence="3" id="KW-1185">Reference proteome</keyword>
<dbReference type="Gene3D" id="3.40.50.10540">
    <property type="entry name" value="Crotonobetainyl-coa:carnitine coa-transferase, domain 1"/>
    <property type="match status" value="1"/>
</dbReference>
<dbReference type="InterPro" id="IPR003673">
    <property type="entry name" value="CoA-Trfase_fam_III"/>
</dbReference>
<dbReference type="GO" id="GO:0008410">
    <property type="term" value="F:CoA-transferase activity"/>
    <property type="evidence" value="ECO:0007669"/>
    <property type="project" value="TreeGrafter"/>
</dbReference>
<evidence type="ECO:0000313" key="3">
    <source>
        <dbReference type="Proteomes" id="UP000182063"/>
    </source>
</evidence>
<proteinExistence type="predicted"/>
<dbReference type="PANTHER" id="PTHR48207">
    <property type="entry name" value="SUCCINATE--HYDROXYMETHYLGLUTARATE COA-TRANSFERASE"/>
    <property type="match status" value="1"/>
</dbReference>
<dbReference type="InterPro" id="IPR050483">
    <property type="entry name" value="CoA-transferase_III_domain"/>
</dbReference>
<reference evidence="3" key="1">
    <citation type="submission" date="2016-11" db="EMBL/GenBank/DDBJ databases">
        <title>Complete Genome Sequence of alachlor-degrading Sphingomonas sp. strain JJ-A5.</title>
        <authorList>
            <person name="Lee H."/>
            <person name="Ka J.-O."/>
        </authorList>
    </citation>
    <scope>NUCLEOTIDE SEQUENCE [LARGE SCALE GENOMIC DNA]</scope>
    <source>
        <strain evidence="3">JJ-A5</strain>
    </source>
</reference>
<dbReference type="Gene3D" id="3.30.1540.10">
    <property type="entry name" value="formyl-coa transferase, domain 3"/>
    <property type="match status" value="1"/>
</dbReference>
<dbReference type="AlphaFoldDB" id="A0A1L3ZZ84"/>
<dbReference type="InterPro" id="IPR023606">
    <property type="entry name" value="CoA-Trfase_III_dom_1_sf"/>
</dbReference>
<dbReference type="KEGG" id="sphj:BSL82_04730"/>
<dbReference type="EMBL" id="CP018221">
    <property type="protein sequence ID" value="API60946.1"/>
    <property type="molecule type" value="Genomic_DNA"/>
</dbReference>
<dbReference type="Pfam" id="PF02515">
    <property type="entry name" value="CoA_transf_3"/>
    <property type="match status" value="1"/>
</dbReference>
<name>A0A1L3ZZ84_9SPHN</name>
<evidence type="ECO:0000313" key="2">
    <source>
        <dbReference type="EMBL" id="API60946.1"/>
    </source>
</evidence>
<dbReference type="InterPro" id="IPR044855">
    <property type="entry name" value="CoA-Trfase_III_dom3_sf"/>
</dbReference>
<keyword evidence="1 2" id="KW-0808">Transferase</keyword>
<organism evidence="2 3">
    <name type="scientific">Tardibacter chloracetimidivorans</name>
    <dbReference type="NCBI Taxonomy" id="1921510"/>
    <lineage>
        <taxon>Bacteria</taxon>
        <taxon>Pseudomonadati</taxon>
        <taxon>Pseudomonadota</taxon>
        <taxon>Alphaproteobacteria</taxon>
        <taxon>Sphingomonadales</taxon>
        <taxon>Sphingomonadaceae</taxon>
        <taxon>Tardibacter</taxon>
    </lineage>
</organism>
<accession>A0A1L3ZZ84</accession>
<dbReference type="Proteomes" id="UP000182063">
    <property type="component" value="Chromosome"/>
</dbReference>
<dbReference type="STRING" id="1921510.BSL82_04730"/>
<gene>
    <name evidence="2" type="ORF">BSL82_04730</name>
</gene>
<evidence type="ECO:0000256" key="1">
    <source>
        <dbReference type="ARBA" id="ARBA00022679"/>
    </source>
</evidence>
<dbReference type="PANTHER" id="PTHR48207:SF4">
    <property type="entry name" value="BLL6097 PROTEIN"/>
    <property type="match status" value="1"/>
</dbReference>
<dbReference type="SUPFAM" id="SSF89796">
    <property type="entry name" value="CoA-transferase family III (CaiB/BaiF)"/>
    <property type="match status" value="1"/>
</dbReference>
<sequence>MAPYAGQWLGDLGADVIKVEAPGGDTTRKVGPSTEAGMGALFLGLNRNKRSIELDLKTGSGRAALMRIADGVDVFLHNNRQHKMDALGLGPTPLLERNPRLIYAALQGFGAGGAYSGRPAYDDVIQSMCGLAAIMAGADGQPRYVPTVLADKTTGLIGAIAILAALQKRTSTGHGGLVEIPMFESMVSFTAVEHLYGKQFVPPVGHSVYPRTTAPGRRPYRTKNGYLAVLPYSDRQWRDFLTAAGREDLTVDARLANMSSRTTHIAELYDLLAEIILTATTEHWIEICTEAQVPHASVLSLDDLLDDPHLEQTGYFEGLEDPGLGRLRLPGIPVRFSGLRPVLKCPPRLGQHTKEILDEAGFTAEEIAKVML</sequence>
<protein>
    <submittedName>
        <fullName evidence="2">CoA transferase</fullName>
    </submittedName>
</protein>